<evidence type="ECO:0000256" key="6">
    <source>
        <dbReference type="ARBA" id="ARBA00022777"/>
    </source>
</evidence>
<dbReference type="PROSITE" id="PS50109">
    <property type="entry name" value="HIS_KIN"/>
    <property type="match status" value="1"/>
</dbReference>
<dbReference type="Proteomes" id="UP000034290">
    <property type="component" value="Unassembled WGS sequence"/>
</dbReference>
<dbReference type="EC" id="2.7.13.3" evidence="2"/>
<dbReference type="Gene3D" id="3.30.565.10">
    <property type="entry name" value="Histidine kinase-like ATPase, C-terminal domain"/>
    <property type="match status" value="1"/>
</dbReference>
<dbReference type="GO" id="GO:0004673">
    <property type="term" value="F:protein histidine kinase activity"/>
    <property type="evidence" value="ECO:0007669"/>
    <property type="project" value="UniProtKB-EC"/>
</dbReference>
<feature type="domain" description="Histidine kinase" evidence="9">
    <location>
        <begin position="1"/>
        <end position="81"/>
    </location>
</feature>
<evidence type="ECO:0000256" key="7">
    <source>
        <dbReference type="ARBA" id="ARBA00022840"/>
    </source>
</evidence>
<accession>A0A0G1Y0U9</accession>
<dbReference type="SUPFAM" id="SSF55874">
    <property type="entry name" value="ATPase domain of HSP90 chaperone/DNA topoisomerase II/histidine kinase"/>
    <property type="match status" value="1"/>
</dbReference>
<sequence>IRVRARREGRMDVLVFEDDGSGVGEEVRDRIFEPLFTTKCQGTGLGLPICRQIIERHGGTIDLLEKEGPGTAFQIRLPSAVSQGLCPAGGAG</sequence>
<name>A0A0G1Y0U9_9BACT</name>
<organism evidence="10 11">
    <name type="scientific">Candidatus Giovannonibacteria bacterium GW2011_GWA2_53_7</name>
    <dbReference type="NCBI Taxonomy" id="1618650"/>
    <lineage>
        <taxon>Bacteria</taxon>
        <taxon>Candidatus Giovannoniibacteriota</taxon>
    </lineage>
</organism>
<dbReference type="EMBL" id="LCRM01000011">
    <property type="protein sequence ID" value="KKW36846.1"/>
    <property type="molecule type" value="Genomic_DNA"/>
</dbReference>
<dbReference type="Pfam" id="PF02518">
    <property type="entry name" value="HATPase_c"/>
    <property type="match status" value="1"/>
</dbReference>
<dbReference type="SMART" id="SM00387">
    <property type="entry name" value="HATPase_c"/>
    <property type="match status" value="1"/>
</dbReference>
<keyword evidence="3" id="KW-0597">Phosphoprotein</keyword>
<evidence type="ECO:0000256" key="4">
    <source>
        <dbReference type="ARBA" id="ARBA00022679"/>
    </source>
</evidence>
<dbReference type="InterPro" id="IPR005467">
    <property type="entry name" value="His_kinase_dom"/>
</dbReference>
<evidence type="ECO:0000313" key="11">
    <source>
        <dbReference type="Proteomes" id="UP000034290"/>
    </source>
</evidence>
<dbReference type="PRINTS" id="PR00344">
    <property type="entry name" value="BCTRLSENSOR"/>
</dbReference>
<protein>
    <recommendedName>
        <fullName evidence="2">histidine kinase</fullName>
        <ecNumber evidence="2">2.7.13.3</ecNumber>
    </recommendedName>
</protein>
<dbReference type="InterPro" id="IPR036890">
    <property type="entry name" value="HATPase_C_sf"/>
</dbReference>
<comment type="caution">
    <text evidence="10">The sequence shown here is derived from an EMBL/GenBank/DDBJ whole genome shotgun (WGS) entry which is preliminary data.</text>
</comment>
<keyword evidence="7" id="KW-0067">ATP-binding</keyword>
<evidence type="ECO:0000256" key="3">
    <source>
        <dbReference type="ARBA" id="ARBA00022553"/>
    </source>
</evidence>
<keyword evidence="8" id="KW-0902">Two-component regulatory system</keyword>
<proteinExistence type="predicted"/>
<feature type="non-terminal residue" evidence="10">
    <location>
        <position position="1"/>
    </location>
</feature>
<dbReference type="InterPro" id="IPR004358">
    <property type="entry name" value="Sig_transdc_His_kin-like_C"/>
</dbReference>
<evidence type="ECO:0000256" key="2">
    <source>
        <dbReference type="ARBA" id="ARBA00012438"/>
    </source>
</evidence>
<evidence type="ECO:0000259" key="9">
    <source>
        <dbReference type="PROSITE" id="PS50109"/>
    </source>
</evidence>
<reference evidence="10 11" key="1">
    <citation type="journal article" date="2015" name="Nature">
        <title>rRNA introns, odd ribosomes, and small enigmatic genomes across a large radiation of phyla.</title>
        <authorList>
            <person name="Brown C.T."/>
            <person name="Hug L.A."/>
            <person name="Thomas B.C."/>
            <person name="Sharon I."/>
            <person name="Castelle C.J."/>
            <person name="Singh A."/>
            <person name="Wilkins M.J."/>
            <person name="Williams K.H."/>
            <person name="Banfield J.F."/>
        </authorList>
    </citation>
    <scope>NUCLEOTIDE SEQUENCE [LARGE SCALE GENOMIC DNA]</scope>
</reference>
<dbReference type="AlphaFoldDB" id="A0A0G1Y0U9"/>
<evidence type="ECO:0000256" key="1">
    <source>
        <dbReference type="ARBA" id="ARBA00000085"/>
    </source>
</evidence>
<keyword evidence="5" id="KW-0547">Nucleotide-binding</keyword>
<keyword evidence="6 10" id="KW-0418">Kinase</keyword>
<evidence type="ECO:0000256" key="5">
    <source>
        <dbReference type="ARBA" id="ARBA00022741"/>
    </source>
</evidence>
<dbReference type="PANTHER" id="PTHR43065">
    <property type="entry name" value="SENSOR HISTIDINE KINASE"/>
    <property type="match status" value="1"/>
</dbReference>
<comment type="catalytic activity">
    <reaction evidence="1">
        <text>ATP + protein L-histidine = ADP + protein N-phospho-L-histidine.</text>
        <dbReference type="EC" id="2.7.13.3"/>
    </reaction>
</comment>
<dbReference type="CDD" id="cd00075">
    <property type="entry name" value="HATPase"/>
    <property type="match status" value="1"/>
</dbReference>
<keyword evidence="4" id="KW-0808">Transferase</keyword>
<dbReference type="GO" id="GO:0000160">
    <property type="term" value="P:phosphorelay signal transduction system"/>
    <property type="evidence" value="ECO:0007669"/>
    <property type="project" value="UniProtKB-KW"/>
</dbReference>
<dbReference type="GO" id="GO:0005524">
    <property type="term" value="F:ATP binding"/>
    <property type="evidence" value="ECO:0007669"/>
    <property type="project" value="UniProtKB-KW"/>
</dbReference>
<dbReference type="PANTHER" id="PTHR43065:SF10">
    <property type="entry name" value="PEROXIDE STRESS-ACTIVATED HISTIDINE KINASE MAK3"/>
    <property type="match status" value="1"/>
</dbReference>
<evidence type="ECO:0000313" key="10">
    <source>
        <dbReference type="EMBL" id="KKW36846.1"/>
    </source>
</evidence>
<dbReference type="InterPro" id="IPR003594">
    <property type="entry name" value="HATPase_dom"/>
</dbReference>
<gene>
    <name evidence="10" type="ORF">UY81_C0011G0001</name>
</gene>
<evidence type="ECO:0000256" key="8">
    <source>
        <dbReference type="ARBA" id="ARBA00023012"/>
    </source>
</evidence>